<dbReference type="InterPro" id="IPR020615">
    <property type="entry name" value="Thiolase_acyl_enz_int_AS"/>
</dbReference>
<keyword evidence="6" id="KW-1185">Reference proteome</keyword>
<dbReference type="AlphaFoldDB" id="A0A7K1U627"/>
<dbReference type="PANTHER" id="PTHR11712:SF336">
    <property type="entry name" value="3-OXOACYL-[ACYL-CARRIER-PROTEIN] SYNTHASE, MITOCHONDRIAL"/>
    <property type="match status" value="1"/>
</dbReference>
<dbReference type="PROSITE" id="PS52004">
    <property type="entry name" value="KS3_2"/>
    <property type="match status" value="1"/>
</dbReference>
<proteinExistence type="inferred from homology"/>
<comment type="caution">
    <text evidence="5">The sequence shown here is derived from an EMBL/GenBank/DDBJ whole genome shotgun (WGS) entry which is preliminary data.</text>
</comment>
<evidence type="ECO:0000256" key="3">
    <source>
        <dbReference type="RuleBase" id="RU003694"/>
    </source>
</evidence>
<dbReference type="InterPro" id="IPR000794">
    <property type="entry name" value="Beta-ketoacyl_synthase"/>
</dbReference>
<dbReference type="Pfam" id="PF00109">
    <property type="entry name" value="ketoacyl-synt"/>
    <property type="match status" value="1"/>
</dbReference>
<dbReference type="InterPro" id="IPR016039">
    <property type="entry name" value="Thiolase-like"/>
</dbReference>
<dbReference type="Pfam" id="PF02801">
    <property type="entry name" value="Ketoacyl-synt_C"/>
    <property type="match status" value="1"/>
</dbReference>
<organism evidence="5 6">
    <name type="scientific">Chitinophaga tropicalis</name>
    <dbReference type="NCBI Taxonomy" id="2683588"/>
    <lineage>
        <taxon>Bacteria</taxon>
        <taxon>Pseudomonadati</taxon>
        <taxon>Bacteroidota</taxon>
        <taxon>Chitinophagia</taxon>
        <taxon>Chitinophagales</taxon>
        <taxon>Chitinophagaceae</taxon>
        <taxon>Chitinophaga</taxon>
    </lineage>
</organism>
<gene>
    <name evidence="5" type="ORF">GO493_16125</name>
</gene>
<comment type="similarity">
    <text evidence="1 3">Belongs to the thiolase-like superfamily. Beta-ketoacyl-ACP synthases family.</text>
</comment>
<evidence type="ECO:0000259" key="4">
    <source>
        <dbReference type="PROSITE" id="PS52004"/>
    </source>
</evidence>
<evidence type="ECO:0000256" key="2">
    <source>
        <dbReference type="ARBA" id="ARBA00022679"/>
    </source>
</evidence>
<dbReference type="PANTHER" id="PTHR11712">
    <property type="entry name" value="POLYKETIDE SYNTHASE-RELATED"/>
    <property type="match status" value="1"/>
</dbReference>
<dbReference type="GO" id="GO:0004315">
    <property type="term" value="F:3-oxoacyl-[acyl-carrier-protein] synthase activity"/>
    <property type="evidence" value="ECO:0007669"/>
    <property type="project" value="TreeGrafter"/>
</dbReference>
<dbReference type="EMBL" id="WRXN01000006">
    <property type="protein sequence ID" value="MVT09799.1"/>
    <property type="molecule type" value="Genomic_DNA"/>
</dbReference>
<feature type="domain" description="Ketosynthase family 3 (KS3)" evidence="4">
    <location>
        <begin position="1"/>
        <end position="376"/>
    </location>
</feature>
<dbReference type="GO" id="GO:0006633">
    <property type="term" value="P:fatty acid biosynthetic process"/>
    <property type="evidence" value="ECO:0007669"/>
    <property type="project" value="TreeGrafter"/>
</dbReference>
<dbReference type="Proteomes" id="UP000461730">
    <property type="component" value="Unassembled WGS sequence"/>
</dbReference>
<evidence type="ECO:0000313" key="6">
    <source>
        <dbReference type="Proteomes" id="UP000461730"/>
    </source>
</evidence>
<keyword evidence="2 3" id="KW-0808">Transferase</keyword>
<evidence type="ECO:0000256" key="1">
    <source>
        <dbReference type="ARBA" id="ARBA00008467"/>
    </source>
</evidence>
<name>A0A7K1U627_9BACT</name>
<accession>A0A7K1U627</accession>
<protein>
    <submittedName>
        <fullName evidence="5">Beta-ketoacyl synthase</fullName>
    </submittedName>
</protein>
<reference evidence="5 6" key="1">
    <citation type="submission" date="2019-12" db="EMBL/GenBank/DDBJ databases">
        <title>Chitinophaga sp. strain ysch24 (GDMCC 1.1355), whole genome shotgun sequence.</title>
        <authorList>
            <person name="Zhang X."/>
        </authorList>
    </citation>
    <scope>NUCLEOTIDE SEQUENCE [LARGE SCALE GENOMIC DNA]</scope>
    <source>
        <strain evidence="6">ysch24</strain>
    </source>
</reference>
<evidence type="ECO:0000313" key="5">
    <source>
        <dbReference type="EMBL" id="MVT09799.1"/>
    </source>
</evidence>
<dbReference type="InterPro" id="IPR014031">
    <property type="entry name" value="Ketoacyl_synth_C"/>
</dbReference>
<sequence>MSVCYVHTTNIVSNLGFTTAENFKAVLEGRSGLDMHAFDFDTQPFCTSVIDETKLDEAFTAVGGEGEYTKLGKMIFLSVESVRHELETDISSPDLLWILCTTKADINALADVDTEDEVLYPLVHKIEDHFSLYHKPMIISNACISGLQGLIAAQRLISEGAYRYVIITGADLVSTFTLSGFNAFKATSNDYCRPFDQARAGINLGEAAATIVLGKEPPLRKGDKIRLTAGAICNDATHISAPSRTGEGLYNAIQQVLAATGAEQDSIDFISAHGTATIYNDEMEACAFFRAGLDNVPMHSLKSYFGHTLGAAGVLESAMAMESLLENTFIPMKWFENSGVTHHISPILYPATQQMQRCLKTSSGFGGNNAVVLFEKC</sequence>
<dbReference type="PROSITE" id="PS00098">
    <property type="entry name" value="THIOLASE_1"/>
    <property type="match status" value="1"/>
</dbReference>
<dbReference type="SUPFAM" id="SSF53901">
    <property type="entry name" value="Thiolase-like"/>
    <property type="match status" value="3"/>
</dbReference>
<dbReference type="RefSeq" id="WP_157307237.1">
    <property type="nucleotide sequence ID" value="NZ_WRXN01000006.1"/>
</dbReference>
<dbReference type="Gene3D" id="3.40.47.10">
    <property type="match status" value="1"/>
</dbReference>
<dbReference type="InterPro" id="IPR020841">
    <property type="entry name" value="PKS_Beta-ketoAc_synthase_dom"/>
</dbReference>
<dbReference type="InterPro" id="IPR014030">
    <property type="entry name" value="Ketoacyl_synth_N"/>
</dbReference>